<feature type="region of interest" description="Disordered" evidence="3">
    <location>
        <begin position="188"/>
        <end position="233"/>
    </location>
</feature>
<evidence type="ECO:0000256" key="1">
    <source>
        <dbReference type="ARBA" id="ARBA00022750"/>
    </source>
</evidence>
<dbReference type="InterPro" id="IPR025724">
    <property type="entry name" value="GAG-pre-integrase_dom"/>
</dbReference>
<evidence type="ECO:0000259" key="4">
    <source>
        <dbReference type="PROSITE" id="PS50158"/>
    </source>
</evidence>
<dbReference type="Pfam" id="PF14223">
    <property type="entry name" value="Retrotran_gag_2"/>
    <property type="match status" value="2"/>
</dbReference>
<gene>
    <name evidence="6" type="ORF">QYE76_063596</name>
</gene>
<dbReference type="SMART" id="SM00343">
    <property type="entry name" value="ZnF_C2HC"/>
    <property type="match status" value="2"/>
</dbReference>
<accession>A0AAD8S6H4</accession>
<dbReference type="SUPFAM" id="SSF53098">
    <property type="entry name" value="Ribonuclease H-like"/>
    <property type="match status" value="1"/>
</dbReference>
<dbReference type="Pfam" id="PF00098">
    <property type="entry name" value="zf-CCHC"/>
    <property type="match status" value="1"/>
</dbReference>
<organism evidence="6 7">
    <name type="scientific">Lolium multiflorum</name>
    <name type="common">Italian ryegrass</name>
    <name type="synonym">Lolium perenne subsp. multiflorum</name>
    <dbReference type="NCBI Taxonomy" id="4521"/>
    <lineage>
        <taxon>Eukaryota</taxon>
        <taxon>Viridiplantae</taxon>
        <taxon>Streptophyta</taxon>
        <taxon>Embryophyta</taxon>
        <taxon>Tracheophyta</taxon>
        <taxon>Spermatophyta</taxon>
        <taxon>Magnoliopsida</taxon>
        <taxon>Liliopsida</taxon>
        <taxon>Poales</taxon>
        <taxon>Poaceae</taxon>
        <taxon>BOP clade</taxon>
        <taxon>Pooideae</taxon>
        <taxon>Poodae</taxon>
        <taxon>Poeae</taxon>
        <taxon>Poeae Chloroplast Group 2 (Poeae type)</taxon>
        <taxon>Loliodinae</taxon>
        <taxon>Loliinae</taxon>
        <taxon>Lolium</taxon>
    </lineage>
</organism>
<proteinExistence type="predicted"/>
<comment type="caution">
    <text evidence="6">The sequence shown here is derived from an EMBL/GenBank/DDBJ whole genome shotgun (WGS) entry which is preliminary data.</text>
</comment>
<feature type="domain" description="CCHC-type" evidence="4">
    <location>
        <begin position="1549"/>
        <end position="1564"/>
    </location>
</feature>
<name>A0AAD8S6H4_LOLMU</name>
<evidence type="ECO:0000313" key="7">
    <source>
        <dbReference type="Proteomes" id="UP001231189"/>
    </source>
</evidence>
<evidence type="ECO:0008006" key="8">
    <source>
        <dbReference type="Google" id="ProtNLM"/>
    </source>
</evidence>
<dbReference type="Pfam" id="PF13976">
    <property type="entry name" value="gag_pre-integrs"/>
    <property type="match status" value="1"/>
</dbReference>
<dbReference type="GO" id="GO:0003676">
    <property type="term" value="F:nucleic acid binding"/>
    <property type="evidence" value="ECO:0007669"/>
    <property type="project" value="InterPro"/>
</dbReference>
<dbReference type="GO" id="GO:0015074">
    <property type="term" value="P:DNA integration"/>
    <property type="evidence" value="ECO:0007669"/>
    <property type="project" value="InterPro"/>
</dbReference>
<dbReference type="SUPFAM" id="SSF56672">
    <property type="entry name" value="DNA/RNA polymerases"/>
    <property type="match status" value="2"/>
</dbReference>
<evidence type="ECO:0000259" key="5">
    <source>
        <dbReference type="PROSITE" id="PS50994"/>
    </source>
</evidence>
<sequence length="2250" mass="253702">MSSLKFDLPQLDYTTRFALWQVKMRVILAQSSDLDEAIDAFGEKAKDTWTDAEKRKDRKALSLIQLHLSNNILQEVLQEKTTAELWVKLEEICLSKDLTGRLHVKMKLFSHKLQEGGSVMNHLSSWKEIVSDLQSIEVKYEDDDLGLLLLCSLPNSFSNFRDTILLSRDKLTLAEVYDALQQKEKMKSMVQAESSSSKAEALEVRGRPEQRDNYYHNNRDKSKGDRGRSKSKGRDKFCRYCKKSNHNIDDCWKLQNKEKRNGTYQPKNNDGNGKAAVVTGKGEAAVVAGSDSSDGDCLAVLAACVSQWRFCVCGNDNQCSIVGIGSVQIKTHDGMTRTLTGVKHIPSMARNLISLSTLDCDGYKYKGGNKLLKVSSGSLIIMIGDMNSAKLYVLRGSTLPGIAAAVSSDETSKTNLWHKRLGHMSELGMAELAKRELIDGCDLGNLEFCEHCIFGKHKRVKFNASVHTTKGILDYVHADVWGPSRRTSNGGANYMLTIIDDYSRKVWPYFLKHKSNVFNAFKKWKVMVETQTEKKVKILHTDNGMEFCSNEFDEFCSNDGMVRHHTIPYTPQQNGVAERMNRTIISRARCMLSNAKMHRSFWAEAASTACYLINRSPSVPLDKKTPIEVWSGSPADYSDLRVFGCTAYAHVDNGKLEPRAVKCIFLGYGSRVKAYRLWNPETKKIVLSRNVVFNEAVMFNDSTSTDISDAIDSPDVSDDEQHRIGVQVEHAKENENVVPETNNDDNDVPPSPPFVQRQGRSIAADRPKRNITPPTRLIQECDIVDYALSCAEQVEHDIEPATYTEAIASVDKEKWVGAMQEEMQSLEKNGTWDVVHLPKQKKAVRCKWIFKRKEGLSPNEPPRFKARLVAKGFSQIPGVDYNDVFSPVVKHSSIRAFFGIVAMHDLELEQLDVKTAFLHGELEEEIYMDQPEGFVVPGKEDLVCKLKRSLYGLKQSPRQWYKRFDSFMLTHGFERSQYDSCVYIKFVNGSPIYLLLYVDDMLIAAKSMKEITILKNQLSSEFEMKDLGPAKKILGMEIKRDRKSSLLFLSQEKYIEKVLHRFNMHDAKSVTTPIASHFKLSALQCPSSEDDIEYMSRVPYSSVVGSLMYAMVCSRPDLSYAMSLVSRYMANPGKEHWKAVQWIFRYLRGTSKACLRFGRIGEGLTGYVDSDYAGDLDKRRSLTGYVFTVGGCAVSWKATLQDVVAQSTTEAEYMAIAEAGKEAVWLKGLYAELCGDNSCIKLFSDSQSAIYLTKDRMFHERTKHIDIKYHAIRDVVAKGKVKECYTRALLLLLARHAALVVSGLSLEPGFADALRPDKFTGVHFKRWQVKATLWLTHLKVFEVSDGLPEGTISDQDQNKFKENNTLFVGCVLSILADRLCDVYMHITDGKELWDALNAKFGATDAGSELYIMESFHDIRMVNNRSVVEQAHEIQCIAKELELLKCALPDKFVAGCIIAKLPPSWRNFATTLKHKRQEISVENLIASLDVEEKARAKDNTEKEEGQSSANMVQKKPYSKNKGNNMPSFNKPMKTTTFKKNKMINKADLSCFTCGETGHFSKDCPERADRKKKARQVNTVTASNADGYGNLFTVLSVARDSFVLMGNGSHASVRGVGTVDLKFTSGKIVQLRNMQHVPTMNKNLVSGSLLCRDGFKVVLESNKVVVSKFGQFIDMHSIARISTEIIPESSTSNEYFEQSHENVTEKDDNEAPKRSKRRRIEKSFGDDFIVYLVDYTPTSIAEAYASPDADDWKEAVHNEMDSILSNETWELSERPHGCKPVGCKWVFKKKLRPDGTIEKYKARLVAKGYTQREGEDYFDTYSPVARLTTIRVLLSMAASYGLIVHQMDVKTAFLNGELEEEIYMDQPDGFVVKGEERKVCKLLKSLYGLKQAPKQWHEKFDRTLTSVGFVVNEADKCVYYRHGGGEGVILCLYVDDILIFGTNMRVIHEVKSFLSKSFDMKDLGEADVILNIKLIKNESGITLTQSHYVEKILSRFGYIDSKSSPTPYDPSVTLHKNRRISIDQLRYSQIVGSLMYLASATRPDISFAVSKLSRFMSNPGTNHWHALDRVMRYLCGTMSYGIHYSGHPAVLEGYSDSNWISDVADLYATSGYVFTFGGGAVSWRSCKQTILTRSTMEAELTALDTTTVESEWLRELLMDLPVVEKPVPAILLNCDNQTVIVKVNNSKDNAKSSRHVKRRLKSVRKLRNSGVITVTYIQTDKNLADPFTKGLSRNVIESASREMGLRPVDVTP</sequence>
<dbReference type="PROSITE" id="PS50158">
    <property type="entry name" value="ZF_CCHC"/>
    <property type="match status" value="1"/>
</dbReference>
<dbReference type="SUPFAM" id="SSF57756">
    <property type="entry name" value="Retrovirus zinc finger-like domains"/>
    <property type="match status" value="1"/>
</dbReference>
<dbReference type="InterPro" id="IPR036397">
    <property type="entry name" value="RNaseH_sf"/>
</dbReference>
<dbReference type="EMBL" id="JAUUTY010000004">
    <property type="protein sequence ID" value="KAK1645791.1"/>
    <property type="molecule type" value="Genomic_DNA"/>
</dbReference>
<dbReference type="InterPro" id="IPR012337">
    <property type="entry name" value="RNaseH-like_sf"/>
</dbReference>
<dbReference type="Pfam" id="PF07727">
    <property type="entry name" value="RVT_2"/>
    <property type="match status" value="2"/>
</dbReference>
<keyword evidence="2" id="KW-0863">Zinc-finger</keyword>
<dbReference type="Gene3D" id="4.10.60.10">
    <property type="entry name" value="Zinc finger, CCHC-type"/>
    <property type="match status" value="1"/>
</dbReference>
<keyword evidence="7" id="KW-1185">Reference proteome</keyword>
<evidence type="ECO:0000256" key="2">
    <source>
        <dbReference type="PROSITE-ProRule" id="PRU00047"/>
    </source>
</evidence>
<dbReference type="GO" id="GO:0008270">
    <property type="term" value="F:zinc ion binding"/>
    <property type="evidence" value="ECO:0007669"/>
    <property type="project" value="UniProtKB-KW"/>
</dbReference>
<feature type="compositionally biased region" description="Basic and acidic residues" evidence="3">
    <location>
        <begin position="1494"/>
        <end position="1504"/>
    </location>
</feature>
<dbReference type="PANTHER" id="PTHR11439">
    <property type="entry name" value="GAG-POL-RELATED RETROTRANSPOSON"/>
    <property type="match status" value="1"/>
</dbReference>
<feature type="region of interest" description="Disordered" evidence="3">
    <location>
        <begin position="732"/>
        <end position="770"/>
    </location>
</feature>
<keyword evidence="1" id="KW-0378">Hydrolase</keyword>
<feature type="compositionally biased region" description="Basic and acidic residues" evidence="3">
    <location>
        <begin position="1695"/>
        <end position="1711"/>
    </location>
</feature>
<dbReference type="Pfam" id="PF22936">
    <property type="entry name" value="Pol_BBD"/>
    <property type="match status" value="2"/>
</dbReference>
<feature type="compositionally biased region" description="Polar residues" evidence="3">
    <location>
        <begin position="1519"/>
        <end position="1531"/>
    </location>
</feature>
<feature type="region of interest" description="Disordered" evidence="3">
    <location>
        <begin position="1494"/>
        <end position="1531"/>
    </location>
</feature>
<dbReference type="Proteomes" id="UP001231189">
    <property type="component" value="Unassembled WGS sequence"/>
</dbReference>
<keyword evidence="2" id="KW-0862">Zinc</keyword>
<dbReference type="Pfam" id="PF25597">
    <property type="entry name" value="SH3_retrovirus"/>
    <property type="match status" value="1"/>
</dbReference>
<dbReference type="Pfam" id="PF00665">
    <property type="entry name" value="rve"/>
    <property type="match status" value="1"/>
</dbReference>
<keyword evidence="1" id="KW-0645">Protease</keyword>
<feature type="region of interest" description="Disordered" evidence="3">
    <location>
        <begin position="1689"/>
        <end position="1715"/>
    </location>
</feature>
<dbReference type="InterPro" id="IPR013103">
    <property type="entry name" value="RVT_2"/>
</dbReference>
<keyword evidence="2" id="KW-0479">Metal-binding</keyword>
<dbReference type="PROSITE" id="PS50994">
    <property type="entry name" value="INTEGRASE"/>
    <property type="match status" value="1"/>
</dbReference>
<dbReference type="Gene3D" id="3.30.420.10">
    <property type="entry name" value="Ribonuclease H-like superfamily/Ribonuclease H"/>
    <property type="match status" value="1"/>
</dbReference>
<dbReference type="GO" id="GO:0004190">
    <property type="term" value="F:aspartic-type endopeptidase activity"/>
    <property type="evidence" value="ECO:0007669"/>
    <property type="project" value="UniProtKB-KW"/>
</dbReference>
<dbReference type="InterPro" id="IPR054722">
    <property type="entry name" value="PolX-like_BBD"/>
</dbReference>
<evidence type="ECO:0000256" key="3">
    <source>
        <dbReference type="SAM" id="MobiDB-lite"/>
    </source>
</evidence>
<evidence type="ECO:0000313" key="6">
    <source>
        <dbReference type="EMBL" id="KAK1645791.1"/>
    </source>
</evidence>
<dbReference type="InterPro" id="IPR001584">
    <property type="entry name" value="Integrase_cat-core"/>
</dbReference>
<dbReference type="InterPro" id="IPR043502">
    <property type="entry name" value="DNA/RNA_pol_sf"/>
</dbReference>
<dbReference type="InterPro" id="IPR001878">
    <property type="entry name" value="Znf_CCHC"/>
</dbReference>
<reference evidence="6" key="1">
    <citation type="submission" date="2023-07" db="EMBL/GenBank/DDBJ databases">
        <title>A chromosome-level genome assembly of Lolium multiflorum.</title>
        <authorList>
            <person name="Chen Y."/>
            <person name="Copetti D."/>
            <person name="Kolliker R."/>
            <person name="Studer B."/>
        </authorList>
    </citation>
    <scope>NUCLEOTIDE SEQUENCE</scope>
    <source>
        <strain evidence="6">02402/16</strain>
        <tissue evidence="6">Leaf</tissue>
    </source>
</reference>
<keyword evidence="1" id="KW-0064">Aspartyl protease</keyword>
<feature type="domain" description="Integrase catalytic" evidence="5">
    <location>
        <begin position="466"/>
        <end position="634"/>
    </location>
</feature>
<dbReference type="InterPro" id="IPR036875">
    <property type="entry name" value="Znf_CCHC_sf"/>
</dbReference>
<protein>
    <recommendedName>
        <fullName evidence="8">Retrotransposon protein, putative, Ty1-copia subclass</fullName>
    </recommendedName>
</protein>
<feature type="compositionally biased region" description="Basic and acidic residues" evidence="3">
    <location>
        <begin position="200"/>
        <end position="233"/>
    </location>
</feature>
<dbReference type="InterPro" id="IPR057670">
    <property type="entry name" value="SH3_retrovirus"/>
</dbReference>
<dbReference type="CDD" id="cd09272">
    <property type="entry name" value="RNase_HI_RT_Ty1"/>
    <property type="match status" value="2"/>
</dbReference>